<evidence type="ECO:0000256" key="3">
    <source>
        <dbReference type="ARBA" id="ARBA00022842"/>
    </source>
</evidence>
<evidence type="ECO:0000256" key="4">
    <source>
        <dbReference type="SAM" id="MobiDB-lite"/>
    </source>
</evidence>
<protein>
    <recommendedName>
        <fullName evidence="7">Citrate lyase subunit beta / citryl-CoA lyase</fullName>
    </recommendedName>
</protein>
<evidence type="ECO:0000256" key="1">
    <source>
        <dbReference type="ARBA" id="ARBA00001946"/>
    </source>
</evidence>
<comment type="cofactor">
    <cofactor evidence="1">
        <name>Mg(2+)</name>
        <dbReference type="ChEBI" id="CHEBI:18420"/>
    </cofactor>
</comment>
<dbReference type="RefSeq" id="WP_249591487.1">
    <property type="nucleotide sequence ID" value="NZ_BAAAQL010000035.1"/>
</dbReference>
<feature type="region of interest" description="Disordered" evidence="4">
    <location>
        <begin position="1"/>
        <end position="28"/>
    </location>
</feature>
<gene>
    <name evidence="5" type="ORF">M4V62_36680</name>
</gene>
<evidence type="ECO:0000313" key="6">
    <source>
        <dbReference type="Proteomes" id="UP000829992"/>
    </source>
</evidence>
<sequence length="92" mass="9866">MSDRCAPPGIRTSRRRSRPPSTGWAGNSSGFTGKLCVHPAQVSAVADGFTPSERELRWARAVLEAGESVTTVEGQMVDKPVLDRARQVLDGS</sequence>
<evidence type="ECO:0000313" key="5">
    <source>
        <dbReference type="EMBL" id="UQT60153.1"/>
    </source>
</evidence>
<reference evidence="5 6" key="1">
    <citation type="submission" date="2022-05" db="EMBL/GenBank/DDBJ databases">
        <authorList>
            <person name="Zhou X."/>
            <person name="Li K."/>
            <person name="Man Y."/>
        </authorList>
    </citation>
    <scope>NUCLEOTIDE SEQUENCE [LARGE SCALE GENOMIC DNA]</scope>
    <source>
        <strain evidence="5 6">MS405</strain>
    </source>
</reference>
<keyword evidence="6" id="KW-1185">Reference proteome</keyword>
<evidence type="ECO:0000256" key="2">
    <source>
        <dbReference type="ARBA" id="ARBA00022723"/>
    </source>
</evidence>
<organism evidence="5 6">
    <name type="scientific">Streptomyces durmitorensis</name>
    <dbReference type="NCBI Taxonomy" id="319947"/>
    <lineage>
        <taxon>Bacteria</taxon>
        <taxon>Bacillati</taxon>
        <taxon>Actinomycetota</taxon>
        <taxon>Actinomycetes</taxon>
        <taxon>Kitasatosporales</taxon>
        <taxon>Streptomycetaceae</taxon>
        <taxon>Streptomyces</taxon>
    </lineage>
</organism>
<evidence type="ECO:0008006" key="7">
    <source>
        <dbReference type="Google" id="ProtNLM"/>
    </source>
</evidence>
<name>A0ABY4Q4L8_9ACTN</name>
<dbReference type="EMBL" id="CP097289">
    <property type="protein sequence ID" value="UQT60153.1"/>
    <property type="molecule type" value="Genomic_DNA"/>
</dbReference>
<dbReference type="InterPro" id="IPR040442">
    <property type="entry name" value="Pyrv_kinase-like_dom_sf"/>
</dbReference>
<dbReference type="Gene3D" id="3.20.20.60">
    <property type="entry name" value="Phosphoenolpyruvate-binding domains"/>
    <property type="match status" value="1"/>
</dbReference>
<accession>A0ABY4Q4L8</accession>
<dbReference type="PANTHER" id="PTHR32308:SF0">
    <property type="entry name" value="HPCH_HPAI ALDOLASE_CITRATE LYASE DOMAIN-CONTAINING PROTEIN"/>
    <property type="match status" value="1"/>
</dbReference>
<proteinExistence type="predicted"/>
<dbReference type="Proteomes" id="UP000829992">
    <property type="component" value="Chromosome"/>
</dbReference>
<keyword evidence="2" id="KW-0479">Metal-binding</keyword>
<keyword evidence="3" id="KW-0460">Magnesium</keyword>
<dbReference type="PANTHER" id="PTHR32308">
    <property type="entry name" value="LYASE BETA SUBUNIT, PUTATIVE (AFU_ORTHOLOGUE AFUA_4G13030)-RELATED"/>
    <property type="match status" value="1"/>
</dbReference>